<keyword evidence="2" id="KW-0812">Transmembrane</keyword>
<dbReference type="KEGG" id="cvn:111121445"/>
<keyword evidence="2" id="KW-1133">Transmembrane helix</keyword>
<evidence type="ECO:0000313" key="4">
    <source>
        <dbReference type="RefSeq" id="XP_022318442.1"/>
    </source>
</evidence>
<dbReference type="GeneID" id="111121445"/>
<proteinExistence type="predicted"/>
<evidence type="ECO:0000256" key="2">
    <source>
        <dbReference type="SAM" id="Phobius"/>
    </source>
</evidence>
<name>A0A8B8CRI0_CRAVI</name>
<dbReference type="AlphaFoldDB" id="A0A8B8CRI0"/>
<organism evidence="3 4">
    <name type="scientific">Crassostrea virginica</name>
    <name type="common">Eastern oyster</name>
    <dbReference type="NCBI Taxonomy" id="6565"/>
    <lineage>
        <taxon>Eukaryota</taxon>
        <taxon>Metazoa</taxon>
        <taxon>Spiralia</taxon>
        <taxon>Lophotrochozoa</taxon>
        <taxon>Mollusca</taxon>
        <taxon>Bivalvia</taxon>
        <taxon>Autobranchia</taxon>
        <taxon>Pteriomorphia</taxon>
        <taxon>Ostreida</taxon>
        <taxon>Ostreoidea</taxon>
        <taxon>Ostreidae</taxon>
        <taxon>Crassostrea</taxon>
    </lineage>
</organism>
<dbReference type="RefSeq" id="XP_022318442.1">
    <property type="nucleotide sequence ID" value="XM_022462734.1"/>
</dbReference>
<reference evidence="4" key="1">
    <citation type="submission" date="2025-08" db="UniProtKB">
        <authorList>
            <consortium name="RefSeq"/>
        </authorList>
    </citation>
    <scope>IDENTIFICATION</scope>
    <source>
        <tissue evidence="4">Whole sample</tissue>
    </source>
</reference>
<feature type="transmembrane region" description="Helical" evidence="2">
    <location>
        <begin position="61"/>
        <end position="82"/>
    </location>
</feature>
<accession>A0A8B8CRI0</accession>
<evidence type="ECO:0000313" key="3">
    <source>
        <dbReference type="Proteomes" id="UP000694844"/>
    </source>
</evidence>
<gene>
    <name evidence="4" type="primary">LOC111121445</name>
</gene>
<feature type="region of interest" description="Disordered" evidence="1">
    <location>
        <begin position="132"/>
        <end position="174"/>
    </location>
</feature>
<protein>
    <submittedName>
        <fullName evidence="4">Uncharacterized protein LOC111121445 isoform X1</fullName>
    </submittedName>
</protein>
<evidence type="ECO:0000256" key="1">
    <source>
        <dbReference type="SAM" id="MobiDB-lite"/>
    </source>
</evidence>
<dbReference type="Proteomes" id="UP000694844">
    <property type="component" value="Chromosome 2"/>
</dbReference>
<keyword evidence="2" id="KW-0472">Membrane</keyword>
<sequence length="174" mass="19921">MKYLKIYVISIFFDRIERMGSSNNIPGVIITWKNESTNISPNVTDGRNVTTAGVEKNPDEIMIPIVLSVIAVLIAVLAYAFFCKKDHILKFCRLCTHRENTRDSGDEQRMNNEQFGNNIEMQINVSENMVPSERKQLNQEGEQLNGEREKENGEQLNPGELLNPEDNYLIQEKS</sequence>
<keyword evidence="3" id="KW-1185">Reference proteome</keyword>